<evidence type="ECO:0000256" key="3">
    <source>
        <dbReference type="ARBA" id="ARBA00022475"/>
    </source>
</evidence>
<evidence type="ECO:0000256" key="9">
    <source>
        <dbReference type="ARBA" id="ARBA00023136"/>
    </source>
</evidence>
<comment type="caution">
    <text evidence="14">The sequence shown here is derived from an EMBL/GenBank/DDBJ whole genome shotgun (WGS) entry which is preliminary data.</text>
</comment>
<dbReference type="InterPro" id="IPR046956">
    <property type="entry name" value="RLP23-like"/>
</dbReference>
<dbReference type="Gene3D" id="3.80.10.10">
    <property type="entry name" value="Ribonuclease Inhibitor"/>
    <property type="match status" value="7"/>
</dbReference>
<dbReference type="SMART" id="SM00369">
    <property type="entry name" value="LRR_TYP"/>
    <property type="match status" value="14"/>
</dbReference>
<keyword evidence="8 12" id="KW-1133">Transmembrane helix</keyword>
<evidence type="ECO:0000256" key="6">
    <source>
        <dbReference type="ARBA" id="ARBA00022729"/>
    </source>
</evidence>
<dbReference type="SUPFAM" id="SSF52047">
    <property type="entry name" value="RNI-like"/>
    <property type="match status" value="2"/>
</dbReference>
<evidence type="ECO:0000313" key="15">
    <source>
        <dbReference type="Proteomes" id="UP000823388"/>
    </source>
</evidence>
<keyword evidence="6" id="KW-0732">Signal</keyword>
<evidence type="ECO:0000256" key="7">
    <source>
        <dbReference type="ARBA" id="ARBA00022737"/>
    </source>
</evidence>
<organism evidence="14 15">
    <name type="scientific">Panicum virgatum</name>
    <name type="common">Blackwell switchgrass</name>
    <dbReference type="NCBI Taxonomy" id="38727"/>
    <lineage>
        <taxon>Eukaryota</taxon>
        <taxon>Viridiplantae</taxon>
        <taxon>Streptophyta</taxon>
        <taxon>Embryophyta</taxon>
        <taxon>Tracheophyta</taxon>
        <taxon>Spermatophyta</taxon>
        <taxon>Magnoliopsida</taxon>
        <taxon>Liliopsida</taxon>
        <taxon>Poales</taxon>
        <taxon>Poaceae</taxon>
        <taxon>PACMAD clade</taxon>
        <taxon>Panicoideae</taxon>
        <taxon>Panicodae</taxon>
        <taxon>Paniceae</taxon>
        <taxon>Panicinae</taxon>
        <taxon>Panicum</taxon>
        <taxon>Panicum sect. Hiantes</taxon>
    </lineage>
</organism>
<comment type="similarity">
    <text evidence="2">Belongs to the RLP family.</text>
</comment>
<dbReference type="GO" id="GO:0005886">
    <property type="term" value="C:plasma membrane"/>
    <property type="evidence" value="ECO:0007669"/>
    <property type="project" value="UniProtKB-SubCell"/>
</dbReference>
<keyword evidence="3" id="KW-1003">Cell membrane</keyword>
<evidence type="ECO:0000313" key="14">
    <source>
        <dbReference type="EMBL" id="KAG2624103.1"/>
    </source>
</evidence>
<dbReference type="EMBL" id="CM029041">
    <property type="protein sequence ID" value="KAG2624103.1"/>
    <property type="molecule type" value="Genomic_DNA"/>
</dbReference>
<sequence>MAIPEFISSLKSLTYLDLSNMNFVGRVPPQLGNLTKLAHLDIHTDFFYAFLSDVSWLASLHSLQHLDMSSVTLSAAVGWVYAVNKLQNLRALYLSNCGLNSSIPKLPHHNLTVLEVLDLSDNPFNSPAAPNWYWDVTSLKFLDIDECELSGPFPDELGNLTVLEGLDMGWNKIEGMIPATLKNLRALTMLDLSGNVLGGNMPIPEFIGSLKSLTYLDLSNMNFVGRVPPQLGNLTKLAYLDIHTDFFYAFLSDVSWLASLHSLQHLDMSGVTLSSAVGWVHAVNKLPNLTALYLNNCGLNSSTPKLPHHNLTVLEVLDLSHNPFNRPAAPNWYWDVTSLKVLDIEKCELSGPFPDELGNLTMLETLDMGWNSIEGMIPATLKNLCRLQVVYLAENNIGGDVTDLIERLPNCSWNSLQELILFGTNITGTTLKSLLNLTALSTLFLHRNHLSGSVPVEIGTLKNLAELHIGNNNFSGVISETHFSSLTNLKSIDFSQTYLEVKVDSDWEPPFNLDSAFLSSCHLGPQIPNWLQWQKSISYLVMSDAGLIGKIPDWFWTTFSNAWLLDLSYNQISGELPLSLEFMSVEELFLQSNHLIGSIPQLPRSIKLLDISENSLSGHLPSNFGAPYLHVVVLFSNRITGIIPYSICQSPHLRILDLSNNLLTGGLPGCGKEELKQNNPSSSNSSRINSANSYSLGIRALLLRNNSLSGGFPLLLKQFQNLVFLDLSQNRFSGKLPTWISESMQRLLMLRLRSNNFSGHIPIEITCIFSLRILDLANNSFSGVMPRSLENLKALTTTVVALDTIDNPFRELYEYTSTASGQSNNDSLSLVIKGQVLEYGNNAIYLKSIDLSCNRLAGQIPEELGSLLGLINLNLSSNFLSGNIPYKIGNLQLLESLDLSNNLLFGEIPQGLSDLTSLSCLNLSYNNLSGRIPSGHQLDTLKTDDPTSMYIGNPGLCGHPLPKACSGDNPAQEDPARWHEDDSTQMDFHLGLTVGFLTGLWIIFCGLFFKKTWRYAYFSLFDKLYDKVHVFFVVTWKQWFRKLGTN</sequence>
<protein>
    <recommendedName>
        <fullName evidence="13">Disease resistance R13L4/SHOC-2-like LRR domain-containing protein</fullName>
    </recommendedName>
</protein>
<dbReference type="Pfam" id="PF00560">
    <property type="entry name" value="LRR_1"/>
    <property type="match status" value="8"/>
</dbReference>
<dbReference type="InterPro" id="IPR001611">
    <property type="entry name" value="Leu-rich_rpt"/>
</dbReference>
<feature type="domain" description="Disease resistance R13L4/SHOC-2-like LRR" evidence="13">
    <location>
        <begin position="107"/>
        <end position="318"/>
    </location>
</feature>
<evidence type="ECO:0000256" key="4">
    <source>
        <dbReference type="ARBA" id="ARBA00022614"/>
    </source>
</evidence>
<keyword evidence="5 12" id="KW-0812">Transmembrane</keyword>
<evidence type="ECO:0000256" key="1">
    <source>
        <dbReference type="ARBA" id="ARBA00004251"/>
    </source>
</evidence>
<keyword evidence="9 12" id="KW-0472">Membrane</keyword>
<keyword evidence="11" id="KW-0325">Glycoprotein</keyword>
<feature type="transmembrane region" description="Helical" evidence="12">
    <location>
        <begin position="988"/>
        <end position="1009"/>
    </location>
</feature>
<keyword evidence="4" id="KW-0433">Leucine-rich repeat</keyword>
<dbReference type="FunFam" id="3.80.10.10:FF:000095">
    <property type="entry name" value="LRR receptor-like serine/threonine-protein kinase GSO1"/>
    <property type="match status" value="1"/>
</dbReference>
<evidence type="ECO:0000259" key="13">
    <source>
        <dbReference type="Pfam" id="PF23598"/>
    </source>
</evidence>
<keyword evidence="7" id="KW-0677">Repeat</keyword>
<dbReference type="Proteomes" id="UP000823388">
    <property type="component" value="Chromosome 3K"/>
</dbReference>
<dbReference type="PANTHER" id="PTHR48063:SF108">
    <property type="entry name" value="LEUCINE-RICH REPEAT-CONTAINING N-TERMINAL PLANT-TYPE DOMAIN-CONTAINING PROTEIN"/>
    <property type="match status" value="1"/>
</dbReference>
<reference evidence="14" key="1">
    <citation type="submission" date="2020-05" db="EMBL/GenBank/DDBJ databases">
        <title>WGS assembly of Panicum virgatum.</title>
        <authorList>
            <person name="Lovell J.T."/>
            <person name="Jenkins J."/>
            <person name="Shu S."/>
            <person name="Juenger T.E."/>
            <person name="Schmutz J."/>
        </authorList>
    </citation>
    <scope>NUCLEOTIDE SEQUENCE</scope>
    <source>
        <strain evidence="14">AP13</strain>
    </source>
</reference>
<evidence type="ECO:0000256" key="8">
    <source>
        <dbReference type="ARBA" id="ARBA00022989"/>
    </source>
</evidence>
<evidence type="ECO:0000256" key="5">
    <source>
        <dbReference type="ARBA" id="ARBA00022692"/>
    </source>
</evidence>
<proteinExistence type="inferred from homology"/>
<comment type="subcellular location">
    <subcellularLocation>
        <location evidence="1">Cell membrane</location>
        <topology evidence="1">Single-pass type I membrane protein</topology>
    </subcellularLocation>
</comment>
<evidence type="ECO:0000256" key="11">
    <source>
        <dbReference type="ARBA" id="ARBA00023180"/>
    </source>
</evidence>
<dbReference type="AlphaFoldDB" id="A0A8T0UTJ9"/>
<dbReference type="PANTHER" id="PTHR48063">
    <property type="entry name" value="LRR RECEPTOR-LIKE KINASE"/>
    <property type="match status" value="1"/>
</dbReference>
<dbReference type="FunFam" id="3.80.10.10:FF:001347">
    <property type="entry name" value="LRR receptor-like serine/threonine-protein kinase GSO2"/>
    <property type="match status" value="1"/>
</dbReference>
<dbReference type="InterPro" id="IPR055414">
    <property type="entry name" value="LRR_R13L4/SHOC2-like"/>
</dbReference>
<name>A0A8T0UTJ9_PANVG</name>
<accession>A0A8T0UTJ9</accession>
<dbReference type="InterPro" id="IPR032675">
    <property type="entry name" value="LRR_dom_sf"/>
</dbReference>
<evidence type="ECO:0000256" key="12">
    <source>
        <dbReference type="SAM" id="Phobius"/>
    </source>
</evidence>
<dbReference type="FunFam" id="3.80.10.10:FF:000649">
    <property type="entry name" value="Leucine Rich Repeat family protein"/>
    <property type="match status" value="1"/>
</dbReference>
<keyword evidence="15" id="KW-1185">Reference proteome</keyword>
<dbReference type="Pfam" id="PF23598">
    <property type="entry name" value="LRR_14"/>
    <property type="match status" value="2"/>
</dbReference>
<dbReference type="InterPro" id="IPR003591">
    <property type="entry name" value="Leu-rich_rpt_typical-subtyp"/>
</dbReference>
<gene>
    <name evidence="14" type="ORF">PVAP13_3KG101427</name>
</gene>
<keyword evidence="10" id="KW-0675">Receptor</keyword>
<feature type="domain" description="Disease resistance R13L4/SHOC-2-like LRR" evidence="13">
    <location>
        <begin position="338"/>
        <end position="540"/>
    </location>
</feature>
<evidence type="ECO:0000256" key="2">
    <source>
        <dbReference type="ARBA" id="ARBA00009592"/>
    </source>
</evidence>
<dbReference type="SUPFAM" id="SSF52058">
    <property type="entry name" value="L domain-like"/>
    <property type="match status" value="1"/>
</dbReference>
<evidence type="ECO:0000256" key="10">
    <source>
        <dbReference type="ARBA" id="ARBA00023170"/>
    </source>
</evidence>
<dbReference type="FunFam" id="3.80.10.10:FF:000213">
    <property type="entry name" value="Tyrosine-sulfated glycopeptide receptor 1"/>
    <property type="match status" value="1"/>
</dbReference>